<feature type="transmembrane region" description="Helical" evidence="1">
    <location>
        <begin position="98"/>
        <end position="115"/>
    </location>
</feature>
<evidence type="ECO:0000313" key="2">
    <source>
        <dbReference type="EMBL" id="RMA82476.1"/>
    </source>
</evidence>
<proteinExistence type="predicted"/>
<comment type="caution">
    <text evidence="2">The sequence shown here is derived from an EMBL/GenBank/DDBJ whole genome shotgun (WGS) entry which is preliminary data.</text>
</comment>
<dbReference type="AlphaFoldDB" id="A0A3M0AD70"/>
<reference evidence="2 3" key="1">
    <citation type="submission" date="2018-10" db="EMBL/GenBank/DDBJ databases">
        <title>Genomic Encyclopedia of Type Strains, Phase IV (KMG-IV): sequencing the most valuable type-strain genomes for metagenomic binning, comparative biology and taxonomic classification.</title>
        <authorList>
            <person name="Goeker M."/>
        </authorList>
    </citation>
    <scope>NUCLEOTIDE SEQUENCE [LARGE SCALE GENOMIC DNA]</scope>
    <source>
        <strain evidence="2 3">DSM 25080</strain>
    </source>
</reference>
<dbReference type="Proteomes" id="UP000267187">
    <property type="component" value="Unassembled WGS sequence"/>
</dbReference>
<evidence type="ECO:0000256" key="1">
    <source>
        <dbReference type="SAM" id="Phobius"/>
    </source>
</evidence>
<feature type="transmembrane region" description="Helical" evidence="1">
    <location>
        <begin position="25"/>
        <end position="41"/>
    </location>
</feature>
<keyword evidence="1" id="KW-0812">Transmembrane</keyword>
<gene>
    <name evidence="2" type="ORF">DFR27_0425</name>
</gene>
<dbReference type="EMBL" id="REFJ01000001">
    <property type="protein sequence ID" value="RMA82476.1"/>
    <property type="molecule type" value="Genomic_DNA"/>
</dbReference>
<feature type="transmembrane region" description="Helical" evidence="1">
    <location>
        <begin position="121"/>
        <end position="144"/>
    </location>
</feature>
<name>A0A3M0AD70_9GAMM</name>
<keyword evidence="1" id="KW-1133">Transmembrane helix</keyword>
<sequence>MPVILLLVLRNLEFIRAGLSPSKKLLALSLLVLVVAAFVLFPTISALSYPVVINLMMLVWFAQSLRAGQVPLVERIARIKEPELEEKGVHYTRQVTKLWCIVFALTAAVSAYTVVLGDRDIWLLFNGLIIYLFVAGTFVLEFLFRTWYRRT</sequence>
<keyword evidence="1" id="KW-0472">Membrane</keyword>
<keyword evidence="3" id="KW-1185">Reference proteome</keyword>
<accession>A0A3M0AD70</accession>
<organism evidence="2 3">
    <name type="scientific">Umboniibacter marinipuniceus</name>
    <dbReference type="NCBI Taxonomy" id="569599"/>
    <lineage>
        <taxon>Bacteria</taxon>
        <taxon>Pseudomonadati</taxon>
        <taxon>Pseudomonadota</taxon>
        <taxon>Gammaproteobacteria</taxon>
        <taxon>Cellvibrionales</taxon>
        <taxon>Cellvibrionaceae</taxon>
        <taxon>Umboniibacter</taxon>
    </lineage>
</organism>
<protein>
    <submittedName>
        <fullName evidence="2">Putative membrane protein</fullName>
    </submittedName>
</protein>
<evidence type="ECO:0000313" key="3">
    <source>
        <dbReference type="Proteomes" id="UP000267187"/>
    </source>
</evidence>